<feature type="domain" description="N-acetyltransferase" evidence="1">
    <location>
        <begin position="7"/>
        <end position="205"/>
    </location>
</feature>
<dbReference type="EMBL" id="JBIAMX010000031">
    <property type="protein sequence ID" value="MFF0547065.1"/>
    <property type="molecule type" value="Genomic_DNA"/>
</dbReference>
<gene>
    <name evidence="2" type="ORF">ACFYTF_29940</name>
</gene>
<dbReference type="GO" id="GO:0016746">
    <property type="term" value="F:acyltransferase activity"/>
    <property type="evidence" value="ECO:0007669"/>
    <property type="project" value="UniProtKB-KW"/>
</dbReference>
<dbReference type="Gene3D" id="3.40.630.30">
    <property type="match status" value="1"/>
</dbReference>
<dbReference type="EC" id="2.3.-.-" evidence="2"/>
<keyword evidence="2" id="KW-0808">Transferase</keyword>
<sequence>MNSAAGLLIRPATRADLDSMVHVLAAAFARDDPIDEHIFPDETVRDRRAPRMLRAMIRHRFLPVGGAEVAELDGRVVGVLLWYPAGYRPGGPREMLAGPELLVAMGPAVRRGIDVDAAMDRAAPAEPHFFHVYLGVEPGLQRRGVGRALYASFAARADREAVPICGLCKDGNVGYYEALGNECVGSVRLGASGPELTIILRRPRPLDPEESRD</sequence>
<reference evidence="2 3" key="1">
    <citation type="submission" date="2024-10" db="EMBL/GenBank/DDBJ databases">
        <title>The Natural Products Discovery Center: Release of the First 8490 Sequenced Strains for Exploring Actinobacteria Biosynthetic Diversity.</title>
        <authorList>
            <person name="Kalkreuter E."/>
            <person name="Kautsar S.A."/>
            <person name="Yang D."/>
            <person name="Bader C.D."/>
            <person name="Teijaro C.N."/>
            <person name="Fluegel L."/>
            <person name="Davis C.M."/>
            <person name="Simpson J.R."/>
            <person name="Lauterbach L."/>
            <person name="Steele A.D."/>
            <person name="Gui C."/>
            <person name="Meng S."/>
            <person name="Li G."/>
            <person name="Viehrig K."/>
            <person name="Ye F."/>
            <person name="Su P."/>
            <person name="Kiefer A.F."/>
            <person name="Nichols A."/>
            <person name="Cepeda A.J."/>
            <person name="Yan W."/>
            <person name="Fan B."/>
            <person name="Jiang Y."/>
            <person name="Adhikari A."/>
            <person name="Zheng C.-J."/>
            <person name="Schuster L."/>
            <person name="Cowan T.M."/>
            <person name="Smanski M.J."/>
            <person name="Chevrette M.G."/>
            <person name="De Carvalho L.P.S."/>
            <person name="Shen B."/>
        </authorList>
    </citation>
    <scope>NUCLEOTIDE SEQUENCE [LARGE SCALE GENOMIC DNA]</scope>
    <source>
        <strain evidence="2 3">NPDC004045</strain>
    </source>
</reference>
<protein>
    <submittedName>
        <fullName evidence="2">GNAT family N-acetyltransferase</fullName>
        <ecNumber evidence="2">2.3.-.-</ecNumber>
    </submittedName>
</protein>
<evidence type="ECO:0000313" key="3">
    <source>
        <dbReference type="Proteomes" id="UP001601444"/>
    </source>
</evidence>
<dbReference type="Proteomes" id="UP001601444">
    <property type="component" value="Unassembled WGS sequence"/>
</dbReference>
<dbReference type="InterPro" id="IPR000182">
    <property type="entry name" value="GNAT_dom"/>
</dbReference>
<accession>A0ABW6PY43</accession>
<evidence type="ECO:0000259" key="1">
    <source>
        <dbReference type="PROSITE" id="PS51186"/>
    </source>
</evidence>
<keyword evidence="2" id="KW-0012">Acyltransferase</keyword>
<evidence type="ECO:0000313" key="2">
    <source>
        <dbReference type="EMBL" id="MFF0547065.1"/>
    </source>
</evidence>
<dbReference type="PANTHER" id="PTHR42791">
    <property type="entry name" value="GNAT FAMILY ACETYLTRANSFERASE"/>
    <property type="match status" value="1"/>
</dbReference>
<dbReference type="InterPro" id="IPR052523">
    <property type="entry name" value="Trichothecene_AcTrans"/>
</dbReference>
<dbReference type="InterPro" id="IPR016181">
    <property type="entry name" value="Acyl_CoA_acyltransferase"/>
</dbReference>
<dbReference type="PANTHER" id="PTHR42791:SF1">
    <property type="entry name" value="N-ACETYLTRANSFERASE DOMAIN-CONTAINING PROTEIN"/>
    <property type="match status" value="1"/>
</dbReference>
<proteinExistence type="predicted"/>
<dbReference type="PROSITE" id="PS51186">
    <property type="entry name" value="GNAT"/>
    <property type="match status" value="1"/>
</dbReference>
<name>A0ABW6PY43_9NOCA</name>
<organism evidence="2 3">
    <name type="scientific">Nocardia thailandica</name>
    <dbReference type="NCBI Taxonomy" id="257275"/>
    <lineage>
        <taxon>Bacteria</taxon>
        <taxon>Bacillati</taxon>
        <taxon>Actinomycetota</taxon>
        <taxon>Actinomycetes</taxon>
        <taxon>Mycobacteriales</taxon>
        <taxon>Nocardiaceae</taxon>
        <taxon>Nocardia</taxon>
    </lineage>
</organism>
<keyword evidence="3" id="KW-1185">Reference proteome</keyword>
<dbReference type="RefSeq" id="WP_387703217.1">
    <property type="nucleotide sequence ID" value="NZ_JBIAMX010000031.1"/>
</dbReference>
<dbReference type="SUPFAM" id="SSF55729">
    <property type="entry name" value="Acyl-CoA N-acyltransferases (Nat)"/>
    <property type="match status" value="1"/>
</dbReference>
<comment type="caution">
    <text evidence="2">The sequence shown here is derived from an EMBL/GenBank/DDBJ whole genome shotgun (WGS) entry which is preliminary data.</text>
</comment>